<proteinExistence type="predicted"/>
<protein>
    <submittedName>
        <fullName evidence="2">Uncharacterized protein</fullName>
    </submittedName>
</protein>
<keyword evidence="1" id="KW-0472">Membrane</keyword>
<name>A0A5J4S1L3_9ZZZZ</name>
<organism evidence="2">
    <name type="scientific">termite gut metagenome</name>
    <dbReference type="NCBI Taxonomy" id="433724"/>
    <lineage>
        <taxon>unclassified sequences</taxon>
        <taxon>metagenomes</taxon>
        <taxon>organismal metagenomes</taxon>
    </lineage>
</organism>
<reference evidence="2" key="1">
    <citation type="submission" date="2019-03" db="EMBL/GenBank/DDBJ databases">
        <title>Single cell metagenomics reveals metabolic interactions within the superorganism composed of flagellate Streblomastix strix and complex community of Bacteroidetes bacteria on its surface.</title>
        <authorList>
            <person name="Treitli S.C."/>
            <person name="Kolisko M."/>
            <person name="Husnik F."/>
            <person name="Keeling P."/>
            <person name="Hampl V."/>
        </authorList>
    </citation>
    <scope>NUCLEOTIDE SEQUENCE</scope>
    <source>
        <strain evidence="2">STM</strain>
    </source>
</reference>
<keyword evidence="1" id="KW-0812">Transmembrane</keyword>
<accession>A0A5J4S1L3</accession>
<sequence>MLNDYSESRNKEISVANIVKILLRTLLFATVFAWREIKYGFVVRIEFNRSIKCTSCLRTHKTFYQSGLAVHQKVGKLSVRQLFFSNGTPYGKSAGFILTLGNFLIT</sequence>
<keyword evidence="1" id="KW-1133">Transmembrane helix</keyword>
<evidence type="ECO:0000256" key="1">
    <source>
        <dbReference type="SAM" id="Phobius"/>
    </source>
</evidence>
<evidence type="ECO:0000313" key="2">
    <source>
        <dbReference type="EMBL" id="KAA6339375.1"/>
    </source>
</evidence>
<dbReference type="AlphaFoldDB" id="A0A5J4S1L3"/>
<feature type="transmembrane region" description="Helical" evidence="1">
    <location>
        <begin position="15"/>
        <end position="34"/>
    </location>
</feature>
<gene>
    <name evidence="2" type="ORF">EZS27_012679</name>
</gene>
<dbReference type="EMBL" id="SNRY01000541">
    <property type="protein sequence ID" value="KAA6339375.1"/>
    <property type="molecule type" value="Genomic_DNA"/>
</dbReference>
<comment type="caution">
    <text evidence="2">The sequence shown here is derived from an EMBL/GenBank/DDBJ whole genome shotgun (WGS) entry which is preliminary data.</text>
</comment>